<gene>
    <name evidence="2" type="ORF">A2765_02230</name>
</gene>
<protein>
    <recommendedName>
        <fullName evidence="1">Transcription regulator TrmB N-terminal domain-containing protein</fullName>
    </recommendedName>
</protein>
<organism evidence="2 3">
    <name type="scientific">Candidatus Kaiserbacteria bacterium RIFCSPHIGHO2_01_FULL_56_24</name>
    <dbReference type="NCBI Taxonomy" id="1798487"/>
    <lineage>
        <taxon>Bacteria</taxon>
        <taxon>Candidatus Kaiseribacteriota</taxon>
    </lineage>
</organism>
<dbReference type="EMBL" id="MFLA01000032">
    <property type="protein sequence ID" value="OGG58523.1"/>
    <property type="molecule type" value="Genomic_DNA"/>
</dbReference>
<dbReference type="PANTHER" id="PTHR34293:SF1">
    <property type="entry name" value="HTH-TYPE TRANSCRIPTIONAL REGULATOR TRMBL2"/>
    <property type="match status" value="1"/>
</dbReference>
<evidence type="ECO:0000313" key="2">
    <source>
        <dbReference type="EMBL" id="OGG58523.1"/>
    </source>
</evidence>
<dbReference type="AlphaFoldDB" id="A0A1F6DAR9"/>
<dbReference type="InterPro" id="IPR051797">
    <property type="entry name" value="TrmB-like"/>
</dbReference>
<dbReference type="InterPro" id="IPR002831">
    <property type="entry name" value="Tscrpt_reg_TrmB_N"/>
</dbReference>
<dbReference type="InterPro" id="IPR011991">
    <property type="entry name" value="ArsR-like_HTH"/>
</dbReference>
<sequence length="237" mass="27116">MRLGLSEQRANAYLKLLELGGATGSELAKNMGVQRTSVYSILQSLSQEGLVENYIQKKKQFYRAVPPEKVATRFAEKLDAFRAVIPLMKTMEKKEARAFGLRFIETISELKTIYRDILDEYRGREYRIIGSAPAWEGISKEFFEQYRKDRAARNIKTRLLLTAESETMNIEGASLLREFRYLPSNHSFKSTIDIFEDKILVISPDLSALAVVIAIPAMIDVFSSIFEMLWNLSANRI</sequence>
<proteinExistence type="predicted"/>
<feature type="domain" description="Transcription regulator TrmB N-terminal" evidence="1">
    <location>
        <begin position="3"/>
        <end position="68"/>
    </location>
</feature>
<dbReference type="PANTHER" id="PTHR34293">
    <property type="entry name" value="HTH-TYPE TRANSCRIPTIONAL REGULATOR TRMBL2"/>
    <property type="match status" value="1"/>
</dbReference>
<dbReference type="Gene3D" id="1.10.10.10">
    <property type="entry name" value="Winged helix-like DNA-binding domain superfamily/Winged helix DNA-binding domain"/>
    <property type="match status" value="1"/>
</dbReference>
<dbReference type="CDD" id="cd00090">
    <property type="entry name" value="HTH_ARSR"/>
    <property type="match status" value="1"/>
</dbReference>
<dbReference type="InterPro" id="IPR036388">
    <property type="entry name" value="WH-like_DNA-bd_sf"/>
</dbReference>
<reference evidence="2 3" key="1">
    <citation type="journal article" date="2016" name="Nat. Commun.">
        <title>Thousands of microbial genomes shed light on interconnected biogeochemical processes in an aquifer system.</title>
        <authorList>
            <person name="Anantharaman K."/>
            <person name="Brown C.T."/>
            <person name="Hug L.A."/>
            <person name="Sharon I."/>
            <person name="Castelle C.J."/>
            <person name="Probst A.J."/>
            <person name="Thomas B.C."/>
            <person name="Singh A."/>
            <person name="Wilkins M.J."/>
            <person name="Karaoz U."/>
            <person name="Brodie E.L."/>
            <person name="Williams K.H."/>
            <person name="Hubbard S.S."/>
            <person name="Banfield J.F."/>
        </authorList>
    </citation>
    <scope>NUCLEOTIDE SEQUENCE [LARGE SCALE GENOMIC DNA]</scope>
</reference>
<dbReference type="SUPFAM" id="SSF46785">
    <property type="entry name" value="Winged helix' DNA-binding domain"/>
    <property type="match status" value="1"/>
</dbReference>
<dbReference type="Pfam" id="PF01978">
    <property type="entry name" value="TrmB"/>
    <property type="match status" value="1"/>
</dbReference>
<dbReference type="InterPro" id="IPR036390">
    <property type="entry name" value="WH_DNA-bd_sf"/>
</dbReference>
<dbReference type="Proteomes" id="UP000176377">
    <property type="component" value="Unassembled WGS sequence"/>
</dbReference>
<comment type="caution">
    <text evidence="2">The sequence shown here is derived from an EMBL/GenBank/DDBJ whole genome shotgun (WGS) entry which is preliminary data.</text>
</comment>
<evidence type="ECO:0000313" key="3">
    <source>
        <dbReference type="Proteomes" id="UP000176377"/>
    </source>
</evidence>
<name>A0A1F6DAR9_9BACT</name>
<evidence type="ECO:0000259" key="1">
    <source>
        <dbReference type="Pfam" id="PF01978"/>
    </source>
</evidence>
<accession>A0A1F6DAR9</accession>